<feature type="domain" description="Protein kinase" evidence="10">
    <location>
        <begin position="26"/>
        <end position="504"/>
    </location>
</feature>
<dbReference type="SMART" id="SM00220">
    <property type="entry name" value="S_TKc"/>
    <property type="match status" value="1"/>
</dbReference>
<evidence type="ECO:0000256" key="8">
    <source>
        <dbReference type="ARBA" id="ARBA00048679"/>
    </source>
</evidence>
<evidence type="ECO:0000256" key="3">
    <source>
        <dbReference type="ARBA" id="ARBA00022679"/>
    </source>
</evidence>
<accession>A0AAD9SGD0</accession>
<evidence type="ECO:0000256" key="4">
    <source>
        <dbReference type="ARBA" id="ARBA00022741"/>
    </source>
</evidence>
<keyword evidence="4" id="KW-0547">Nucleotide-binding</keyword>
<dbReference type="GO" id="GO:0050684">
    <property type="term" value="P:regulation of mRNA processing"/>
    <property type="evidence" value="ECO:0007669"/>
    <property type="project" value="TreeGrafter"/>
</dbReference>
<dbReference type="Gene3D" id="1.10.510.10">
    <property type="entry name" value="Transferase(Phosphotransferase) domain 1"/>
    <property type="match status" value="1"/>
</dbReference>
<keyword evidence="12" id="KW-1185">Reference proteome</keyword>
<keyword evidence="6" id="KW-0067">ATP-binding</keyword>
<dbReference type="Gene3D" id="3.30.200.20">
    <property type="entry name" value="Phosphorylase Kinase, domain 1"/>
    <property type="match status" value="1"/>
</dbReference>
<feature type="region of interest" description="Disordered" evidence="9">
    <location>
        <begin position="205"/>
        <end position="262"/>
    </location>
</feature>
<evidence type="ECO:0000259" key="10">
    <source>
        <dbReference type="PROSITE" id="PS50011"/>
    </source>
</evidence>
<gene>
    <name evidence="11" type="ORF">N8I77_005776</name>
</gene>
<feature type="compositionally biased region" description="Basic and acidic residues" evidence="9">
    <location>
        <begin position="241"/>
        <end position="251"/>
    </location>
</feature>
<evidence type="ECO:0000256" key="5">
    <source>
        <dbReference type="ARBA" id="ARBA00022777"/>
    </source>
</evidence>
<dbReference type="GO" id="GO:0005524">
    <property type="term" value="F:ATP binding"/>
    <property type="evidence" value="ECO:0007669"/>
    <property type="project" value="UniProtKB-KW"/>
</dbReference>
<feature type="compositionally biased region" description="Acidic residues" evidence="9">
    <location>
        <begin position="224"/>
        <end position="240"/>
    </location>
</feature>
<keyword evidence="2" id="KW-0723">Serine/threonine-protein kinase</keyword>
<sequence>MGEDPRNYEPGKFYVVHLGDVLGGRYLIFRKLGTGSQSTIWLARDKSAPHQRFVAIKVFGAKTSETELKLDKLWRRPFDHSGKQHVELALDSFMVHGPGGDHFCKVLEPLGRSLSSILETAFERRARLNEPESWLGKASEGDWWSIGFAKRVCWQILLGLDYLHTQHIAHRDIQPANVCVSLRYSLDSLSENEIQRAVWPADVVHSASDGKVDEANEDRPGQNQDEDSNSDDTSEEEEDWQREFKERKRANQEQWKATEVGDKLAEPHSAEWNKANFFNTRNDIELLRRRDRKPLGPDEIHYTVAATPLEDEINLEKVAHSDEPLRLVLVDLGFACAFEECEKLPLRNLSDFRPPEALLGVPATHKADVFSLGLLFWEIVMLRRLVETRFVADDPERIYQKNRLLRDLAQRLGPVPATIRAQWSDASEFVDAEGNALDMQEQDEQVYEPDDFEYGDIWHHARIRKPLDMSDNEMEVFVSLVKVMLQWDPESRPSTTDLLQHEWFKDLQ</sequence>
<name>A0AAD9SGD0_PHOAM</name>
<dbReference type="EC" id="2.7.11.1" evidence="1"/>
<dbReference type="GO" id="GO:0004674">
    <property type="term" value="F:protein serine/threonine kinase activity"/>
    <property type="evidence" value="ECO:0007669"/>
    <property type="project" value="UniProtKB-KW"/>
</dbReference>
<dbReference type="InterPro" id="IPR000719">
    <property type="entry name" value="Prot_kinase_dom"/>
</dbReference>
<dbReference type="SUPFAM" id="SSF56112">
    <property type="entry name" value="Protein kinase-like (PK-like)"/>
    <property type="match status" value="1"/>
</dbReference>
<evidence type="ECO:0000256" key="1">
    <source>
        <dbReference type="ARBA" id="ARBA00012513"/>
    </source>
</evidence>
<dbReference type="GO" id="GO:0005737">
    <property type="term" value="C:cytoplasm"/>
    <property type="evidence" value="ECO:0007669"/>
    <property type="project" value="TreeGrafter"/>
</dbReference>
<evidence type="ECO:0000313" key="12">
    <source>
        <dbReference type="Proteomes" id="UP001265746"/>
    </source>
</evidence>
<keyword evidence="3" id="KW-0808">Transferase</keyword>
<dbReference type="EMBL" id="JAUJFL010000003">
    <property type="protein sequence ID" value="KAK2607069.1"/>
    <property type="molecule type" value="Genomic_DNA"/>
</dbReference>
<proteinExistence type="predicted"/>
<organism evidence="11 12">
    <name type="scientific">Phomopsis amygdali</name>
    <name type="common">Fusicoccum amygdali</name>
    <dbReference type="NCBI Taxonomy" id="1214568"/>
    <lineage>
        <taxon>Eukaryota</taxon>
        <taxon>Fungi</taxon>
        <taxon>Dikarya</taxon>
        <taxon>Ascomycota</taxon>
        <taxon>Pezizomycotina</taxon>
        <taxon>Sordariomycetes</taxon>
        <taxon>Sordariomycetidae</taxon>
        <taxon>Diaporthales</taxon>
        <taxon>Diaporthaceae</taxon>
        <taxon>Diaporthe</taxon>
    </lineage>
</organism>
<dbReference type="PROSITE" id="PS50011">
    <property type="entry name" value="PROTEIN_KINASE_DOM"/>
    <property type="match status" value="1"/>
</dbReference>
<feature type="compositionally biased region" description="Basic and acidic residues" evidence="9">
    <location>
        <begin position="208"/>
        <end position="220"/>
    </location>
</feature>
<evidence type="ECO:0000256" key="6">
    <source>
        <dbReference type="ARBA" id="ARBA00022840"/>
    </source>
</evidence>
<evidence type="ECO:0000256" key="7">
    <source>
        <dbReference type="ARBA" id="ARBA00047899"/>
    </source>
</evidence>
<dbReference type="GO" id="GO:0005634">
    <property type="term" value="C:nucleus"/>
    <property type="evidence" value="ECO:0007669"/>
    <property type="project" value="TreeGrafter"/>
</dbReference>
<dbReference type="InterPro" id="IPR011009">
    <property type="entry name" value="Kinase-like_dom_sf"/>
</dbReference>
<evidence type="ECO:0000256" key="9">
    <source>
        <dbReference type="SAM" id="MobiDB-lite"/>
    </source>
</evidence>
<dbReference type="Pfam" id="PF00069">
    <property type="entry name" value="Pkinase"/>
    <property type="match status" value="2"/>
</dbReference>
<evidence type="ECO:0000313" key="11">
    <source>
        <dbReference type="EMBL" id="KAK2607069.1"/>
    </source>
</evidence>
<evidence type="ECO:0000256" key="2">
    <source>
        <dbReference type="ARBA" id="ARBA00022527"/>
    </source>
</evidence>
<dbReference type="InterPro" id="IPR051334">
    <property type="entry name" value="SRPK"/>
</dbReference>
<dbReference type="AlphaFoldDB" id="A0AAD9SGD0"/>
<protein>
    <recommendedName>
        <fullName evidence="1">non-specific serine/threonine protein kinase</fullName>
        <ecNumber evidence="1">2.7.11.1</ecNumber>
    </recommendedName>
</protein>
<comment type="caution">
    <text evidence="11">The sequence shown here is derived from an EMBL/GenBank/DDBJ whole genome shotgun (WGS) entry which is preliminary data.</text>
</comment>
<dbReference type="PANTHER" id="PTHR47634:SF9">
    <property type="entry name" value="PROTEIN KINASE DOMAIN-CONTAINING PROTEIN-RELATED"/>
    <property type="match status" value="1"/>
</dbReference>
<reference evidence="11" key="1">
    <citation type="submission" date="2023-06" db="EMBL/GenBank/DDBJ databases">
        <authorList>
            <person name="Noh H."/>
        </authorList>
    </citation>
    <scope>NUCLEOTIDE SEQUENCE</scope>
    <source>
        <strain evidence="11">DUCC20226</strain>
    </source>
</reference>
<dbReference type="Proteomes" id="UP001265746">
    <property type="component" value="Unassembled WGS sequence"/>
</dbReference>
<dbReference type="PANTHER" id="PTHR47634">
    <property type="entry name" value="PROTEIN KINASE DOMAIN-CONTAINING PROTEIN-RELATED"/>
    <property type="match status" value="1"/>
</dbReference>
<dbReference type="GO" id="GO:0000245">
    <property type="term" value="P:spliceosomal complex assembly"/>
    <property type="evidence" value="ECO:0007669"/>
    <property type="project" value="TreeGrafter"/>
</dbReference>
<comment type="catalytic activity">
    <reaction evidence="7">
        <text>L-threonyl-[protein] + ATP = O-phospho-L-threonyl-[protein] + ADP + H(+)</text>
        <dbReference type="Rhea" id="RHEA:46608"/>
        <dbReference type="Rhea" id="RHEA-COMP:11060"/>
        <dbReference type="Rhea" id="RHEA-COMP:11605"/>
        <dbReference type="ChEBI" id="CHEBI:15378"/>
        <dbReference type="ChEBI" id="CHEBI:30013"/>
        <dbReference type="ChEBI" id="CHEBI:30616"/>
        <dbReference type="ChEBI" id="CHEBI:61977"/>
        <dbReference type="ChEBI" id="CHEBI:456216"/>
        <dbReference type="EC" id="2.7.11.1"/>
    </reaction>
</comment>
<keyword evidence="5" id="KW-0418">Kinase</keyword>
<comment type="catalytic activity">
    <reaction evidence="8">
        <text>L-seryl-[protein] + ATP = O-phospho-L-seryl-[protein] + ADP + H(+)</text>
        <dbReference type="Rhea" id="RHEA:17989"/>
        <dbReference type="Rhea" id="RHEA-COMP:9863"/>
        <dbReference type="Rhea" id="RHEA-COMP:11604"/>
        <dbReference type="ChEBI" id="CHEBI:15378"/>
        <dbReference type="ChEBI" id="CHEBI:29999"/>
        <dbReference type="ChEBI" id="CHEBI:30616"/>
        <dbReference type="ChEBI" id="CHEBI:83421"/>
        <dbReference type="ChEBI" id="CHEBI:456216"/>
        <dbReference type="EC" id="2.7.11.1"/>
    </reaction>
</comment>